<proteinExistence type="predicted"/>
<dbReference type="Proteomes" id="UP001596065">
    <property type="component" value="Unassembled WGS sequence"/>
</dbReference>
<protein>
    <submittedName>
        <fullName evidence="2">Uncharacterized protein</fullName>
    </submittedName>
</protein>
<organism evidence="2 3">
    <name type="scientific">Streptomyces nogalater</name>
    <dbReference type="NCBI Taxonomy" id="38314"/>
    <lineage>
        <taxon>Bacteria</taxon>
        <taxon>Bacillati</taxon>
        <taxon>Actinomycetota</taxon>
        <taxon>Actinomycetes</taxon>
        <taxon>Kitasatosporales</taxon>
        <taxon>Streptomycetaceae</taxon>
        <taxon>Streptomyces</taxon>
    </lineage>
</organism>
<dbReference type="RefSeq" id="WP_344346841.1">
    <property type="nucleotide sequence ID" value="NZ_BAAASM010000006.1"/>
</dbReference>
<accession>A0ABW0WI76</accession>
<feature type="region of interest" description="Disordered" evidence="1">
    <location>
        <begin position="42"/>
        <end position="69"/>
    </location>
</feature>
<evidence type="ECO:0000256" key="1">
    <source>
        <dbReference type="SAM" id="MobiDB-lite"/>
    </source>
</evidence>
<sequence length="107" mass="11710">MSHDHDPKPFESRHLPHQTGFRWDFSGGRLVITGTCPLCRGATSHPVPDIRPGSVAKGPSRRRSARDEVPDEVYMRCRCRLPHPGDQHESGGCGAKWTAVRGPGTGS</sequence>
<dbReference type="EMBL" id="JBHSOE010000013">
    <property type="protein sequence ID" value="MFC5655990.1"/>
    <property type="molecule type" value="Genomic_DNA"/>
</dbReference>
<evidence type="ECO:0000313" key="3">
    <source>
        <dbReference type="Proteomes" id="UP001596065"/>
    </source>
</evidence>
<evidence type="ECO:0000313" key="2">
    <source>
        <dbReference type="EMBL" id="MFC5655990.1"/>
    </source>
</evidence>
<comment type="caution">
    <text evidence="2">The sequence shown here is derived from an EMBL/GenBank/DDBJ whole genome shotgun (WGS) entry which is preliminary data.</text>
</comment>
<reference evidence="3" key="1">
    <citation type="journal article" date="2019" name="Int. J. Syst. Evol. Microbiol.">
        <title>The Global Catalogue of Microorganisms (GCM) 10K type strain sequencing project: providing services to taxonomists for standard genome sequencing and annotation.</title>
        <authorList>
            <consortium name="The Broad Institute Genomics Platform"/>
            <consortium name="The Broad Institute Genome Sequencing Center for Infectious Disease"/>
            <person name="Wu L."/>
            <person name="Ma J."/>
        </authorList>
    </citation>
    <scope>NUCLEOTIDE SEQUENCE [LARGE SCALE GENOMIC DNA]</scope>
    <source>
        <strain evidence="3">KCTC 5701</strain>
    </source>
</reference>
<keyword evidence="3" id="KW-1185">Reference proteome</keyword>
<gene>
    <name evidence="2" type="ORF">ACFP3J_10890</name>
</gene>
<name>A0ABW0WI76_STRNO</name>
<feature type="region of interest" description="Disordered" evidence="1">
    <location>
        <begin position="83"/>
        <end position="107"/>
    </location>
</feature>